<gene>
    <name evidence="2" type="primary">Dper\GL23928</name>
    <name evidence="2" type="ORF">Dper_GL23928</name>
</gene>
<evidence type="ECO:0000313" key="2">
    <source>
        <dbReference type="EMBL" id="EDW24061.1"/>
    </source>
</evidence>
<protein>
    <submittedName>
        <fullName evidence="2">GL23928</fullName>
    </submittedName>
</protein>
<proteinExistence type="predicted"/>
<reference evidence="2 3" key="1">
    <citation type="journal article" date="2007" name="Nature">
        <title>Evolution of genes and genomes on the Drosophila phylogeny.</title>
        <authorList>
            <consortium name="Drosophila 12 Genomes Consortium"/>
            <person name="Clark A.G."/>
            <person name="Eisen M.B."/>
            <person name="Smith D.R."/>
            <person name="Bergman C.M."/>
            <person name="Oliver B."/>
            <person name="Markow T.A."/>
            <person name="Kaufman T.C."/>
            <person name="Kellis M."/>
            <person name="Gelbart W."/>
            <person name="Iyer V.N."/>
            <person name="Pollard D.A."/>
            <person name="Sackton T.B."/>
            <person name="Larracuente A.M."/>
            <person name="Singh N.D."/>
            <person name="Abad J.P."/>
            <person name="Abt D.N."/>
            <person name="Adryan B."/>
            <person name="Aguade M."/>
            <person name="Akashi H."/>
            <person name="Anderson W.W."/>
            <person name="Aquadro C.F."/>
            <person name="Ardell D.H."/>
            <person name="Arguello R."/>
            <person name="Artieri C.G."/>
            <person name="Barbash D.A."/>
            <person name="Barker D."/>
            <person name="Barsanti P."/>
            <person name="Batterham P."/>
            <person name="Batzoglou S."/>
            <person name="Begun D."/>
            <person name="Bhutkar A."/>
            <person name="Blanco E."/>
            <person name="Bosak S.A."/>
            <person name="Bradley R.K."/>
            <person name="Brand A.D."/>
            <person name="Brent M.R."/>
            <person name="Brooks A.N."/>
            <person name="Brown R.H."/>
            <person name="Butlin R.K."/>
            <person name="Caggese C."/>
            <person name="Calvi B.R."/>
            <person name="Bernardo de Carvalho A."/>
            <person name="Caspi A."/>
            <person name="Castrezana S."/>
            <person name="Celniker S.E."/>
            <person name="Chang J.L."/>
            <person name="Chapple C."/>
            <person name="Chatterji S."/>
            <person name="Chinwalla A."/>
            <person name="Civetta A."/>
            <person name="Clifton S.W."/>
            <person name="Comeron J.M."/>
            <person name="Costello J.C."/>
            <person name="Coyne J.A."/>
            <person name="Daub J."/>
            <person name="David R.G."/>
            <person name="Delcher A.L."/>
            <person name="Delehaunty K."/>
            <person name="Do C.B."/>
            <person name="Ebling H."/>
            <person name="Edwards K."/>
            <person name="Eickbush T."/>
            <person name="Evans J.D."/>
            <person name="Filipski A."/>
            <person name="Findeiss S."/>
            <person name="Freyhult E."/>
            <person name="Fulton L."/>
            <person name="Fulton R."/>
            <person name="Garcia A.C."/>
            <person name="Gardiner A."/>
            <person name="Garfield D.A."/>
            <person name="Garvin B.E."/>
            <person name="Gibson G."/>
            <person name="Gilbert D."/>
            <person name="Gnerre S."/>
            <person name="Godfrey J."/>
            <person name="Good R."/>
            <person name="Gotea V."/>
            <person name="Gravely B."/>
            <person name="Greenberg A.J."/>
            <person name="Griffiths-Jones S."/>
            <person name="Gross S."/>
            <person name="Guigo R."/>
            <person name="Gustafson E.A."/>
            <person name="Haerty W."/>
            <person name="Hahn M.W."/>
            <person name="Halligan D.L."/>
            <person name="Halpern A.L."/>
            <person name="Halter G.M."/>
            <person name="Han M.V."/>
            <person name="Heger A."/>
            <person name="Hillier L."/>
            <person name="Hinrichs A.S."/>
            <person name="Holmes I."/>
            <person name="Hoskins R.A."/>
            <person name="Hubisz M.J."/>
            <person name="Hultmark D."/>
            <person name="Huntley M.A."/>
            <person name="Jaffe D.B."/>
            <person name="Jagadeeshan S."/>
            <person name="Jeck W.R."/>
            <person name="Johnson J."/>
            <person name="Jones C.D."/>
            <person name="Jordan W.C."/>
            <person name="Karpen G.H."/>
            <person name="Kataoka E."/>
            <person name="Keightley P.D."/>
            <person name="Kheradpour P."/>
            <person name="Kirkness E.F."/>
            <person name="Koerich L.B."/>
            <person name="Kristiansen K."/>
            <person name="Kudrna D."/>
            <person name="Kulathinal R.J."/>
            <person name="Kumar S."/>
            <person name="Kwok R."/>
            <person name="Lander E."/>
            <person name="Langley C.H."/>
            <person name="Lapoint R."/>
            <person name="Lazzaro B.P."/>
            <person name="Lee S.J."/>
            <person name="Levesque L."/>
            <person name="Li R."/>
            <person name="Lin C.F."/>
            <person name="Lin M.F."/>
            <person name="Lindblad-Toh K."/>
            <person name="Llopart A."/>
            <person name="Long M."/>
            <person name="Low L."/>
            <person name="Lozovsky E."/>
            <person name="Lu J."/>
            <person name="Luo M."/>
            <person name="Machado C.A."/>
            <person name="Makalowski W."/>
            <person name="Marzo M."/>
            <person name="Matsuda M."/>
            <person name="Matzkin L."/>
            <person name="McAllister B."/>
            <person name="McBride C.S."/>
            <person name="McKernan B."/>
            <person name="McKernan K."/>
            <person name="Mendez-Lago M."/>
            <person name="Minx P."/>
            <person name="Mollenhauer M.U."/>
            <person name="Montooth K."/>
            <person name="Mount S.M."/>
            <person name="Mu X."/>
            <person name="Myers E."/>
            <person name="Negre B."/>
            <person name="Newfeld S."/>
            <person name="Nielsen R."/>
            <person name="Noor M.A."/>
            <person name="O'Grady P."/>
            <person name="Pachter L."/>
            <person name="Papaceit M."/>
            <person name="Parisi M.J."/>
            <person name="Parisi M."/>
            <person name="Parts L."/>
            <person name="Pedersen J.S."/>
            <person name="Pesole G."/>
            <person name="Phillippy A.M."/>
            <person name="Ponting C.P."/>
            <person name="Pop M."/>
            <person name="Porcelli D."/>
            <person name="Powell J.R."/>
            <person name="Prohaska S."/>
            <person name="Pruitt K."/>
            <person name="Puig M."/>
            <person name="Quesneville H."/>
            <person name="Ram K.R."/>
            <person name="Rand D."/>
            <person name="Rasmussen M.D."/>
            <person name="Reed L.K."/>
            <person name="Reenan R."/>
            <person name="Reily A."/>
            <person name="Remington K.A."/>
            <person name="Rieger T.T."/>
            <person name="Ritchie M.G."/>
            <person name="Robin C."/>
            <person name="Rogers Y.H."/>
            <person name="Rohde C."/>
            <person name="Rozas J."/>
            <person name="Rubenfield M.J."/>
            <person name="Ruiz A."/>
            <person name="Russo S."/>
            <person name="Salzberg S.L."/>
            <person name="Sanchez-Gracia A."/>
            <person name="Saranga D.J."/>
            <person name="Sato H."/>
            <person name="Schaeffer S.W."/>
            <person name="Schatz M.C."/>
            <person name="Schlenke T."/>
            <person name="Schwartz R."/>
            <person name="Segarra C."/>
            <person name="Singh R.S."/>
            <person name="Sirot L."/>
            <person name="Sirota M."/>
            <person name="Sisneros N.B."/>
            <person name="Smith C.D."/>
            <person name="Smith T.F."/>
            <person name="Spieth J."/>
            <person name="Stage D.E."/>
            <person name="Stark A."/>
            <person name="Stephan W."/>
            <person name="Strausberg R.L."/>
            <person name="Strempel S."/>
            <person name="Sturgill D."/>
            <person name="Sutton G."/>
            <person name="Sutton G.G."/>
            <person name="Tao W."/>
            <person name="Teichmann S."/>
            <person name="Tobari Y.N."/>
            <person name="Tomimura Y."/>
            <person name="Tsolas J.M."/>
            <person name="Valente V.L."/>
            <person name="Venter E."/>
            <person name="Venter J.C."/>
            <person name="Vicario S."/>
            <person name="Vieira F.G."/>
            <person name="Vilella A.J."/>
            <person name="Villasante A."/>
            <person name="Walenz B."/>
            <person name="Wang J."/>
            <person name="Wasserman M."/>
            <person name="Watts T."/>
            <person name="Wilson D."/>
            <person name="Wilson R.K."/>
            <person name="Wing R.A."/>
            <person name="Wolfner M.F."/>
            <person name="Wong A."/>
            <person name="Wong G.K."/>
            <person name="Wu C.I."/>
            <person name="Wu G."/>
            <person name="Yamamoto D."/>
            <person name="Yang H.P."/>
            <person name="Yang S.P."/>
            <person name="Yorke J.A."/>
            <person name="Yoshida K."/>
            <person name="Zdobnov E."/>
            <person name="Zhang P."/>
            <person name="Zhang Y."/>
            <person name="Zimin A.V."/>
            <person name="Baldwin J."/>
            <person name="Abdouelleil A."/>
            <person name="Abdulkadir J."/>
            <person name="Abebe A."/>
            <person name="Abera B."/>
            <person name="Abreu J."/>
            <person name="Acer S.C."/>
            <person name="Aftuck L."/>
            <person name="Alexander A."/>
            <person name="An P."/>
            <person name="Anderson E."/>
            <person name="Anderson S."/>
            <person name="Arachi H."/>
            <person name="Azer M."/>
            <person name="Bachantsang P."/>
            <person name="Barry A."/>
            <person name="Bayul T."/>
            <person name="Berlin A."/>
            <person name="Bessette D."/>
            <person name="Bloom T."/>
            <person name="Blye J."/>
            <person name="Boguslavskiy L."/>
            <person name="Bonnet C."/>
            <person name="Boukhgalter B."/>
            <person name="Bourzgui I."/>
            <person name="Brown A."/>
            <person name="Cahill P."/>
            <person name="Channer S."/>
            <person name="Cheshatsang Y."/>
            <person name="Chuda L."/>
            <person name="Citroen M."/>
            <person name="Collymore A."/>
            <person name="Cooke P."/>
            <person name="Costello M."/>
            <person name="D'Aco K."/>
            <person name="Daza R."/>
            <person name="De Haan G."/>
            <person name="DeGray S."/>
            <person name="DeMaso C."/>
            <person name="Dhargay N."/>
            <person name="Dooley K."/>
            <person name="Dooley E."/>
            <person name="Doricent M."/>
            <person name="Dorje P."/>
            <person name="Dorjee K."/>
            <person name="Dupes A."/>
            <person name="Elong R."/>
            <person name="Falk J."/>
            <person name="Farina A."/>
            <person name="Faro S."/>
            <person name="Ferguson D."/>
            <person name="Fisher S."/>
            <person name="Foley C.D."/>
            <person name="Franke A."/>
            <person name="Friedrich D."/>
            <person name="Gadbois L."/>
            <person name="Gearin G."/>
            <person name="Gearin C.R."/>
            <person name="Giannoukos G."/>
            <person name="Goode T."/>
            <person name="Graham J."/>
            <person name="Grandbois E."/>
            <person name="Grewal S."/>
            <person name="Gyaltsen K."/>
            <person name="Hafez N."/>
            <person name="Hagos B."/>
            <person name="Hall J."/>
            <person name="Henson C."/>
            <person name="Hollinger A."/>
            <person name="Honan T."/>
            <person name="Huard M.D."/>
            <person name="Hughes L."/>
            <person name="Hurhula B."/>
            <person name="Husby M.E."/>
            <person name="Kamat A."/>
            <person name="Kanga B."/>
            <person name="Kashin S."/>
            <person name="Khazanovich D."/>
            <person name="Kisner P."/>
            <person name="Lance K."/>
            <person name="Lara M."/>
            <person name="Lee W."/>
            <person name="Lennon N."/>
            <person name="Letendre F."/>
            <person name="LeVine R."/>
            <person name="Lipovsky A."/>
            <person name="Liu X."/>
            <person name="Liu J."/>
            <person name="Liu S."/>
            <person name="Lokyitsang T."/>
            <person name="Lokyitsang Y."/>
            <person name="Lubonja R."/>
            <person name="Lui A."/>
            <person name="MacDonald P."/>
            <person name="Magnisalis V."/>
            <person name="Maru K."/>
            <person name="Matthews C."/>
            <person name="McCusker W."/>
            <person name="McDonough S."/>
            <person name="Mehta T."/>
            <person name="Meldrim J."/>
            <person name="Meneus L."/>
            <person name="Mihai O."/>
            <person name="Mihalev A."/>
            <person name="Mihova T."/>
            <person name="Mittelman R."/>
            <person name="Mlenga V."/>
            <person name="Montmayeur A."/>
            <person name="Mulrain L."/>
            <person name="Navidi A."/>
            <person name="Naylor J."/>
            <person name="Negash T."/>
            <person name="Nguyen T."/>
            <person name="Nguyen N."/>
            <person name="Nicol R."/>
            <person name="Norbu C."/>
            <person name="Norbu N."/>
            <person name="Novod N."/>
            <person name="O'Neill B."/>
            <person name="Osman S."/>
            <person name="Markiewicz E."/>
            <person name="Oyono O.L."/>
            <person name="Patti C."/>
            <person name="Phunkhang P."/>
            <person name="Pierre F."/>
            <person name="Priest M."/>
            <person name="Raghuraman S."/>
            <person name="Rege F."/>
            <person name="Reyes R."/>
            <person name="Rise C."/>
            <person name="Rogov P."/>
            <person name="Ross K."/>
            <person name="Ryan E."/>
            <person name="Settipalli S."/>
            <person name="Shea T."/>
            <person name="Sherpa N."/>
            <person name="Shi L."/>
            <person name="Shih D."/>
            <person name="Sparrow T."/>
            <person name="Spaulding J."/>
            <person name="Stalker J."/>
            <person name="Stange-Thomann N."/>
            <person name="Stavropoulos S."/>
            <person name="Stone C."/>
            <person name="Strader C."/>
            <person name="Tesfaye S."/>
            <person name="Thomson T."/>
            <person name="Thoulutsang Y."/>
            <person name="Thoulutsang D."/>
            <person name="Topham K."/>
            <person name="Topping I."/>
            <person name="Tsamla T."/>
            <person name="Vassiliev H."/>
            <person name="Vo A."/>
            <person name="Wangchuk T."/>
            <person name="Wangdi T."/>
            <person name="Weiand M."/>
            <person name="Wilkinson J."/>
            <person name="Wilson A."/>
            <person name="Yadav S."/>
            <person name="Young G."/>
            <person name="Yu Q."/>
            <person name="Zembek L."/>
            <person name="Zhong D."/>
            <person name="Zimmer A."/>
            <person name="Zwirko Z."/>
            <person name="Jaffe D.B."/>
            <person name="Alvarez P."/>
            <person name="Brockman W."/>
            <person name="Butler J."/>
            <person name="Chin C."/>
            <person name="Gnerre S."/>
            <person name="Grabherr M."/>
            <person name="Kleber M."/>
            <person name="Mauceli E."/>
            <person name="MacCallum I."/>
        </authorList>
    </citation>
    <scope>NUCLEOTIDE SEQUENCE [LARGE SCALE GENOMIC DNA]</scope>
    <source>
        <strain evidence="3">MSH-3 / Tucson 14011-0111.49</strain>
    </source>
</reference>
<dbReference type="OrthoDB" id="7883459at2759"/>
<organism evidence="3">
    <name type="scientific">Drosophila persimilis</name>
    <name type="common">Fruit fly</name>
    <dbReference type="NCBI Taxonomy" id="7234"/>
    <lineage>
        <taxon>Eukaryota</taxon>
        <taxon>Metazoa</taxon>
        <taxon>Ecdysozoa</taxon>
        <taxon>Arthropoda</taxon>
        <taxon>Hexapoda</taxon>
        <taxon>Insecta</taxon>
        <taxon>Pterygota</taxon>
        <taxon>Neoptera</taxon>
        <taxon>Endopterygota</taxon>
        <taxon>Diptera</taxon>
        <taxon>Brachycera</taxon>
        <taxon>Muscomorpha</taxon>
        <taxon>Ephydroidea</taxon>
        <taxon>Drosophilidae</taxon>
        <taxon>Drosophila</taxon>
        <taxon>Sophophora</taxon>
    </lineage>
</organism>
<dbReference type="KEGG" id="dpe:6587457"/>
<dbReference type="HOGENOM" id="CLU_1429399_0_0_1"/>
<evidence type="ECO:0000313" key="3">
    <source>
        <dbReference type="Proteomes" id="UP000008744"/>
    </source>
</evidence>
<keyword evidence="3" id="KW-1185">Reference proteome</keyword>
<dbReference type="PhylomeDB" id="B4G2L6"/>
<dbReference type="AlphaFoldDB" id="B4G2L6"/>
<dbReference type="Proteomes" id="UP000008744">
    <property type="component" value="Unassembled WGS sequence"/>
</dbReference>
<dbReference type="OMA" id="DSYFRHT"/>
<sequence length="190" mass="21580">MSDSDSDDSSFHSFNGSERSDFLYASSSCRSASGSEDEVPLYSKKKSLRKLPPVPYELPSVEVFSLDRAPSMLKERIESNSNRPDEAKEKNLHTDNSQNTQPECFWSPRKQFDLVLDSYFRHTKPVEEEYVSPFKQNMPIQPHPKESPLLKGLKKPLVLPAGYDLSALQVIKDPNHWAIRPGVRTGDIIK</sequence>
<name>B4G2L6_DROPE</name>
<accession>B4G2L6</accession>
<feature type="compositionally biased region" description="Basic and acidic residues" evidence="1">
    <location>
        <begin position="75"/>
        <end position="93"/>
    </location>
</feature>
<dbReference type="EMBL" id="CH479179">
    <property type="protein sequence ID" value="EDW24061.1"/>
    <property type="molecule type" value="Genomic_DNA"/>
</dbReference>
<feature type="region of interest" description="Disordered" evidence="1">
    <location>
        <begin position="75"/>
        <end position="103"/>
    </location>
</feature>
<evidence type="ECO:0000256" key="1">
    <source>
        <dbReference type="SAM" id="MobiDB-lite"/>
    </source>
</evidence>